<feature type="region of interest" description="Disordered" evidence="1">
    <location>
        <begin position="48"/>
        <end position="196"/>
    </location>
</feature>
<reference evidence="2" key="2">
    <citation type="submission" date="2014-03" db="EMBL/GenBank/DDBJ databases">
        <authorList>
            <person name="Genoscope - CEA"/>
        </authorList>
    </citation>
    <scope>NUCLEOTIDE SEQUENCE</scope>
</reference>
<feature type="region of interest" description="Disordered" evidence="1">
    <location>
        <begin position="233"/>
        <end position="304"/>
    </location>
</feature>
<evidence type="ECO:0000313" key="3">
    <source>
        <dbReference type="Proteomes" id="UP000193380"/>
    </source>
</evidence>
<name>A0A060WVV0_ONCMY</name>
<evidence type="ECO:0000313" key="2">
    <source>
        <dbReference type="EMBL" id="CDQ71291.1"/>
    </source>
</evidence>
<feature type="compositionally biased region" description="Basic and acidic residues" evidence="1">
    <location>
        <begin position="143"/>
        <end position="154"/>
    </location>
</feature>
<feature type="compositionally biased region" description="Polar residues" evidence="1">
    <location>
        <begin position="107"/>
        <end position="139"/>
    </location>
</feature>
<sequence>MHISSNRVQDYKEDEPSDIRLEFWRGGTLWMTSRRIMSMAAPAWSAPFPHTWPRPAQSGTAPTTSPGPSPNRKRPGHWSPENPPPQLHYQNLAPPLPPKTYAHRSTDQSGFRSYQLQEPSRTSPRNESKNGTIPSLSHTTLHRWIEAPSEHKLSSDASSKSGSSDQDRNDLSASESGEERFPSPRPGDDIDDLDSPITQGMVLPMVLPTTYFSVDNCMTDTYRAKYHQRSTLYTDTKGGEQHATSGESDLGDGWLPIPEAQPAELPKNRPESGYSTSKHTAKWNPVTTKGLDEHGDGVRLPQIV</sequence>
<dbReference type="STRING" id="8022.A0A060WVV0"/>
<dbReference type="AlphaFoldDB" id="A0A060WVV0"/>
<proteinExistence type="predicted"/>
<feature type="compositionally biased region" description="Low complexity" evidence="1">
    <location>
        <begin position="155"/>
        <end position="164"/>
    </location>
</feature>
<accession>A0A060WVV0</accession>
<evidence type="ECO:0000256" key="1">
    <source>
        <dbReference type="SAM" id="MobiDB-lite"/>
    </source>
</evidence>
<dbReference type="EMBL" id="FR904759">
    <property type="protein sequence ID" value="CDQ71291.1"/>
    <property type="molecule type" value="Genomic_DNA"/>
</dbReference>
<organism evidence="2 3">
    <name type="scientific">Oncorhynchus mykiss</name>
    <name type="common">Rainbow trout</name>
    <name type="synonym">Salmo gairdneri</name>
    <dbReference type="NCBI Taxonomy" id="8022"/>
    <lineage>
        <taxon>Eukaryota</taxon>
        <taxon>Metazoa</taxon>
        <taxon>Chordata</taxon>
        <taxon>Craniata</taxon>
        <taxon>Vertebrata</taxon>
        <taxon>Euteleostomi</taxon>
        <taxon>Actinopterygii</taxon>
        <taxon>Neopterygii</taxon>
        <taxon>Teleostei</taxon>
        <taxon>Protacanthopterygii</taxon>
        <taxon>Salmoniformes</taxon>
        <taxon>Salmonidae</taxon>
        <taxon>Salmoninae</taxon>
        <taxon>Oncorhynchus</taxon>
    </lineage>
</organism>
<dbReference type="Proteomes" id="UP000193380">
    <property type="component" value="Unassembled WGS sequence"/>
</dbReference>
<dbReference type="PaxDb" id="8022-A0A060WVV0"/>
<feature type="compositionally biased region" description="Basic and acidic residues" evidence="1">
    <location>
        <begin position="177"/>
        <end position="188"/>
    </location>
</feature>
<gene>
    <name evidence="2" type="ORF">GSONMT00054641001</name>
</gene>
<protein>
    <submittedName>
        <fullName evidence="2">Uncharacterized protein</fullName>
    </submittedName>
</protein>
<reference evidence="2" key="1">
    <citation type="journal article" date="2014" name="Nat. Commun.">
        <title>The rainbow trout genome provides novel insights into evolution after whole-genome duplication in vertebrates.</title>
        <authorList>
            <person name="Berthelot C."/>
            <person name="Brunet F."/>
            <person name="Chalopin D."/>
            <person name="Juanchich A."/>
            <person name="Bernard M."/>
            <person name="Noel B."/>
            <person name="Bento P."/>
            <person name="Da Silva C."/>
            <person name="Labadie K."/>
            <person name="Alberti A."/>
            <person name="Aury J.M."/>
            <person name="Louis A."/>
            <person name="Dehais P."/>
            <person name="Bardou P."/>
            <person name="Montfort J."/>
            <person name="Klopp C."/>
            <person name="Cabau C."/>
            <person name="Gaspin C."/>
            <person name="Thorgaard G.H."/>
            <person name="Boussaha M."/>
            <person name="Quillet E."/>
            <person name="Guyomard R."/>
            <person name="Galiana D."/>
            <person name="Bobe J."/>
            <person name="Volff J.N."/>
            <person name="Genet C."/>
            <person name="Wincker P."/>
            <person name="Jaillon O."/>
            <person name="Roest Crollius H."/>
            <person name="Guiguen Y."/>
        </authorList>
    </citation>
    <scope>NUCLEOTIDE SEQUENCE [LARGE SCALE GENOMIC DNA]</scope>
</reference>